<name>A0AAD7RT37_9TELE</name>
<organism evidence="2 3">
    <name type="scientific">Aldrovandia affinis</name>
    <dbReference type="NCBI Taxonomy" id="143900"/>
    <lineage>
        <taxon>Eukaryota</taxon>
        <taxon>Metazoa</taxon>
        <taxon>Chordata</taxon>
        <taxon>Craniata</taxon>
        <taxon>Vertebrata</taxon>
        <taxon>Euteleostomi</taxon>
        <taxon>Actinopterygii</taxon>
        <taxon>Neopterygii</taxon>
        <taxon>Teleostei</taxon>
        <taxon>Notacanthiformes</taxon>
        <taxon>Halosauridae</taxon>
        <taxon>Aldrovandia</taxon>
    </lineage>
</organism>
<dbReference type="Proteomes" id="UP001221898">
    <property type="component" value="Unassembled WGS sequence"/>
</dbReference>
<gene>
    <name evidence="2" type="ORF">AAFF_G00132500</name>
</gene>
<accession>A0AAD7RT37</accession>
<evidence type="ECO:0000313" key="3">
    <source>
        <dbReference type="Proteomes" id="UP001221898"/>
    </source>
</evidence>
<keyword evidence="3" id="KW-1185">Reference proteome</keyword>
<evidence type="ECO:0000313" key="2">
    <source>
        <dbReference type="EMBL" id="KAJ8388536.1"/>
    </source>
</evidence>
<proteinExistence type="predicted"/>
<dbReference type="AlphaFoldDB" id="A0AAD7RT37"/>
<reference evidence="2" key="1">
    <citation type="journal article" date="2023" name="Science">
        <title>Genome structures resolve the early diversification of teleost fishes.</title>
        <authorList>
            <person name="Parey E."/>
            <person name="Louis A."/>
            <person name="Montfort J."/>
            <person name="Bouchez O."/>
            <person name="Roques C."/>
            <person name="Iampietro C."/>
            <person name="Lluch J."/>
            <person name="Castinel A."/>
            <person name="Donnadieu C."/>
            <person name="Desvignes T."/>
            <person name="Floi Bucao C."/>
            <person name="Jouanno E."/>
            <person name="Wen M."/>
            <person name="Mejri S."/>
            <person name="Dirks R."/>
            <person name="Jansen H."/>
            <person name="Henkel C."/>
            <person name="Chen W.J."/>
            <person name="Zahm M."/>
            <person name="Cabau C."/>
            <person name="Klopp C."/>
            <person name="Thompson A.W."/>
            <person name="Robinson-Rechavi M."/>
            <person name="Braasch I."/>
            <person name="Lecointre G."/>
            <person name="Bobe J."/>
            <person name="Postlethwait J.H."/>
            <person name="Berthelot C."/>
            <person name="Roest Crollius H."/>
            <person name="Guiguen Y."/>
        </authorList>
    </citation>
    <scope>NUCLEOTIDE SEQUENCE</scope>
    <source>
        <strain evidence="2">NC1722</strain>
    </source>
</reference>
<feature type="compositionally biased region" description="Pro residues" evidence="1">
    <location>
        <begin position="78"/>
        <end position="89"/>
    </location>
</feature>
<feature type="region of interest" description="Disordered" evidence="1">
    <location>
        <begin position="73"/>
        <end position="106"/>
    </location>
</feature>
<sequence>MEASSVDRGCGRHQLAAPGGGALIWARGPAGHVHTEGPICAEGRGSTPPICLTALGTVSVSVGLRRSWLSDPAAVSHPAPPPFPPPWPPANEVYPANELEHGDDGQRHHDVIEHGDRAAGDWRAVVRGSGWW</sequence>
<evidence type="ECO:0000256" key="1">
    <source>
        <dbReference type="SAM" id="MobiDB-lite"/>
    </source>
</evidence>
<protein>
    <submittedName>
        <fullName evidence="2">Uncharacterized protein</fullName>
    </submittedName>
</protein>
<dbReference type="EMBL" id="JAINUG010000193">
    <property type="protein sequence ID" value="KAJ8388536.1"/>
    <property type="molecule type" value="Genomic_DNA"/>
</dbReference>
<comment type="caution">
    <text evidence="2">The sequence shown here is derived from an EMBL/GenBank/DDBJ whole genome shotgun (WGS) entry which is preliminary data.</text>
</comment>